<evidence type="ECO:0000256" key="1">
    <source>
        <dbReference type="SAM" id="MobiDB-lite"/>
    </source>
</evidence>
<feature type="chain" id="PRO_5030918403" description="PDZ domain-containing protein" evidence="3">
    <location>
        <begin position="27"/>
        <end position="343"/>
    </location>
</feature>
<dbReference type="SMART" id="SM00228">
    <property type="entry name" value="PDZ"/>
    <property type="match status" value="1"/>
</dbReference>
<dbReference type="InterPro" id="IPR036034">
    <property type="entry name" value="PDZ_sf"/>
</dbReference>
<dbReference type="PROSITE" id="PS50106">
    <property type="entry name" value="PDZ"/>
    <property type="match status" value="1"/>
</dbReference>
<dbReference type="InterPro" id="IPR001478">
    <property type="entry name" value="PDZ"/>
</dbReference>
<reference evidence="5" key="1">
    <citation type="submission" date="2021-01" db="EMBL/GenBank/DDBJ databases">
        <authorList>
            <person name="Corre E."/>
            <person name="Pelletier E."/>
            <person name="Niang G."/>
            <person name="Scheremetjew M."/>
            <person name="Finn R."/>
            <person name="Kale V."/>
            <person name="Holt S."/>
            <person name="Cochrane G."/>
            <person name="Meng A."/>
            <person name="Brown T."/>
            <person name="Cohen L."/>
        </authorList>
    </citation>
    <scope>NUCLEOTIDE SEQUENCE</scope>
    <source>
        <strain evidence="5">CCMP3105</strain>
    </source>
</reference>
<dbReference type="AlphaFoldDB" id="A0A7S4RJZ7"/>
<keyword evidence="2" id="KW-0472">Membrane</keyword>
<dbReference type="EMBL" id="HBNR01051593">
    <property type="protein sequence ID" value="CAE4615881.1"/>
    <property type="molecule type" value="Transcribed_RNA"/>
</dbReference>
<dbReference type="Gene3D" id="2.30.42.10">
    <property type="match status" value="1"/>
</dbReference>
<evidence type="ECO:0000256" key="2">
    <source>
        <dbReference type="SAM" id="Phobius"/>
    </source>
</evidence>
<feature type="region of interest" description="Disordered" evidence="1">
    <location>
        <begin position="321"/>
        <end position="343"/>
    </location>
</feature>
<gene>
    <name evidence="5" type="ORF">AMON00008_LOCUS36113</name>
</gene>
<evidence type="ECO:0000313" key="5">
    <source>
        <dbReference type="EMBL" id="CAE4615881.1"/>
    </source>
</evidence>
<dbReference type="SUPFAM" id="SSF50156">
    <property type="entry name" value="PDZ domain-like"/>
    <property type="match status" value="1"/>
</dbReference>
<accession>A0A7S4RJZ7</accession>
<keyword evidence="3" id="KW-0732">Signal</keyword>
<feature type="transmembrane region" description="Helical" evidence="2">
    <location>
        <begin position="68"/>
        <end position="89"/>
    </location>
</feature>
<dbReference type="CDD" id="cd00136">
    <property type="entry name" value="PDZ_canonical"/>
    <property type="match status" value="1"/>
</dbReference>
<evidence type="ECO:0000259" key="4">
    <source>
        <dbReference type="PROSITE" id="PS50106"/>
    </source>
</evidence>
<protein>
    <recommendedName>
        <fullName evidence="4">PDZ domain-containing protein</fullName>
    </recommendedName>
</protein>
<dbReference type="PROSITE" id="PS51257">
    <property type="entry name" value="PROKAR_LIPOPROTEIN"/>
    <property type="match status" value="1"/>
</dbReference>
<sequence length="343" mass="36579">MTPRPSRARLARGFALAAMLAAAALGACTFLAPAAPRVPPPSAAGRALAGTGHAAAIGGEAPFQAASAAWRFAGGALVAVGAAATAALLRRGKRGAAAVRHALAYEGMPSPEEWIERVRTIEGQRAVFDVTIPKPLGLVPANFPNRPGVGIAKINEDGNADKLNRRVLFDNEPGMWILEGDEVIAVNGVTVEGKDLSEVGPLVKESEGDSITLTLCRAYMAGPVKVLFMPTKKVATMKRGIEISNAAKVGVEEVSYSCKEGWCRSCWHTDAFWGTQFRACSAFSKKRPPPDIPRTIPMQWNNVMPMVLLNYGESQRVARERRLAKEARKAEREKEKAEAAAGA</sequence>
<feature type="domain" description="PDZ" evidence="4">
    <location>
        <begin position="117"/>
        <end position="206"/>
    </location>
</feature>
<name>A0A7S4RJZ7_9DINO</name>
<keyword evidence="2" id="KW-1133">Transmembrane helix</keyword>
<feature type="signal peptide" evidence="3">
    <location>
        <begin position="1"/>
        <end position="26"/>
    </location>
</feature>
<organism evidence="5">
    <name type="scientific">Alexandrium monilatum</name>
    <dbReference type="NCBI Taxonomy" id="311494"/>
    <lineage>
        <taxon>Eukaryota</taxon>
        <taxon>Sar</taxon>
        <taxon>Alveolata</taxon>
        <taxon>Dinophyceae</taxon>
        <taxon>Gonyaulacales</taxon>
        <taxon>Pyrocystaceae</taxon>
        <taxon>Alexandrium</taxon>
    </lineage>
</organism>
<evidence type="ECO:0000256" key="3">
    <source>
        <dbReference type="SAM" id="SignalP"/>
    </source>
</evidence>
<proteinExistence type="predicted"/>
<keyword evidence="2" id="KW-0812">Transmembrane</keyword>